<proteinExistence type="predicted"/>
<dbReference type="EMBL" id="CP032098">
    <property type="protein sequence ID" value="AXX93240.1"/>
    <property type="molecule type" value="Genomic_DNA"/>
</dbReference>
<reference evidence="3 6" key="2">
    <citation type="submission" date="2018-08" db="EMBL/GenBank/DDBJ databases">
        <title>Complete genome of the Arcobacter molluscorum type strain LMG 25693.</title>
        <authorList>
            <person name="Miller W.G."/>
            <person name="Yee E."/>
            <person name="Bono J.L."/>
        </authorList>
    </citation>
    <scope>NUCLEOTIDE SEQUENCE [LARGE SCALE GENOMIC DNA]</scope>
    <source>
        <strain evidence="3 6">CECT 7696</strain>
    </source>
</reference>
<sequence>MKLIKSLITISLLCVGVASYGNTQIPSNYYNKLDYQVETARQTSKLYINISNLHNLIEKIRKTEKTLSALKTKDIKELWTDKSLLINNDKFIRMNTVNRVQLADEISSNYSELLKKSLTNQLQRINTIMKKLELEIEKLNLDSVDNMNKYNELDKQFDSIYIDNTKGKR</sequence>
<feature type="coiled-coil region" evidence="1">
    <location>
        <begin position="115"/>
        <end position="149"/>
    </location>
</feature>
<evidence type="ECO:0000256" key="1">
    <source>
        <dbReference type="SAM" id="Coils"/>
    </source>
</evidence>
<dbReference type="EMBL" id="NXFY01000006">
    <property type="protein sequence ID" value="PHO18496.1"/>
    <property type="molecule type" value="Genomic_DNA"/>
</dbReference>
<gene>
    <name evidence="3" type="ORF">AMOL_2288</name>
    <name evidence="4" type="ORF">CPU12_05750</name>
</gene>
<name>A0A2G1DJI5_9BACT</name>
<dbReference type="KEGG" id="amol:AMOL_2288"/>
<reference evidence="4 5" key="1">
    <citation type="submission" date="2017-09" db="EMBL/GenBank/DDBJ databases">
        <title>Arcobacter canalis sp. nov., a new species isolated from a water canal contaminated with urban sewage.</title>
        <authorList>
            <person name="Perez-Cataluna A."/>
            <person name="Salas-Masso N."/>
            <person name="Figueras M.J."/>
        </authorList>
    </citation>
    <scope>NUCLEOTIDE SEQUENCE [LARGE SCALE GENOMIC DNA]</scope>
    <source>
        <strain evidence="4 5">F98-3</strain>
    </source>
</reference>
<feature type="chain" id="PRO_5044573595" evidence="2">
    <location>
        <begin position="21"/>
        <end position="169"/>
    </location>
</feature>
<keyword evidence="5" id="KW-1185">Reference proteome</keyword>
<evidence type="ECO:0000256" key="2">
    <source>
        <dbReference type="SAM" id="SignalP"/>
    </source>
</evidence>
<organism evidence="4 5">
    <name type="scientific">Malaciobacter molluscorum LMG 25693</name>
    <dbReference type="NCBI Taxonomy" id="870501"/>
    <lineage>
        <taxon>Bacteria</taxon>
        <taxon>Pseudomonadati</taxon>
        <taxon>Campylobacterota</taxon>
        <taxon>Epsilonproteobacteria</taxon>
        <taxon>Campylobacterales</taxon>
        <taxon>Arcobacteraceae</taxon>
        <taxon>Malaciobacter</taxon>
    </lineage>
</organism>
<keyword evidence="2" id="KW-0732">Signal</keyword>
<feature type="signal peptide" evidence="2">
    <location>
        <begin position="1"/>
        <end position="20"/>
    </location>
</feature>
<evidence type="ECO:0000313" key="3">
    <source>
        <dbReference type="EMBL" id="AXX93240.1"/>
    </source>
</evidence>
<evidence type="ECO:0000313" key="5">
    <source>
        <dbReference type="Proteomes" id="UP000221222"/>
    </source>
</evidence>
<dbReference type="Proteomes" id="UP000221222">
    <property type="component" value="Unassembled WGS sequence"/>
</dbReference>
<evidence type="ECO:0000313" key="4">
    <source>
        <dbReference type="EMBL" id="PHO18496.1"/>
    </source>
</evidence>
<protein>
    <submittedName>
        <fullName evidence="4">Uncharacterized protein</fullName>
    </submittedName>
</protein>
<accession>A0A2G1DJI5</accession>
<dbReference type="Proteomes" id="UP000262712">
    <property type="component" value="Chromosome"/>
</dbReference>
<keyword evidence="1" id="KW-0175">Coiled coil</keyword>
<evidence type="ECO:0000313" key="6">
    <source>
        <dbReference type="Proteomes" id="UP000262712"/>
    </source>
</evidence>
<dbReference type="AlphaFoldDB" id="A0A2G1DJI5"/>